<organism evidence="2 3">
    <name type="scientific">Flavimobilis rhizosphaerae</name>
    <dbReference type="NCBI Taxonomy" id="2775421"/>
    <lineage>
        <taxon>Bacteria</taxon>
        <taxon>Bacillati</taxon>
        <taxon>Actinomycetota</taxon>
        <taxon>Actinomycetes</taxon>
        <taxon>Micrococcales</taxon>
        <taxon>Jonesiaceae</taxon>
        <taxon>Flavimobilis</taxon>
    </lineage>
</organism>
<evidence type="ECO:0000256" key="1">
    <source>
        <dbReference type="SAM" id="SignalP"/>
    </source>
</evidence>
<feature type="signal peptide" evidence="1">
    <location>
        <begin position="1"/>
        <end position="31"/>
    </location>
</feature>
<name>A0ABR9DSI4_9MICO</name>
<dbReference type="RefSeq" id="WP_192280783.1">
    <property type="nucleotide sequence ID" value="NZ_JACZDF010000006.1"/>
</dbReference>
<accession>A0ABR9DSI4</accession>
<keyword evidence="1" id="KW-0732">Signal</keyword>
<keyword evidence="3" id="KW-1185">Reference proteome</keyword>
<evidence type="ECO:0000313" key="2">
    <source>
        <dbReference type="EMBL" id="MBD9699973.1"/>
    </source>
</evidence>
<comment type="caution">
    <text evidence="2">The sequence shown here is derived from an EMBL/GenBank/DDBJ whole genome shotgun (WGS) entry which is preliminary data.</text>
</comment>
<sequence length="282" mass="30416">MNIFTRRATTAVAALALTLSGAFVAVAPAQATTTPPAETTTPLAQATFTSLTISGLKSKYALSAKGKEYKFVVNVTGTEADTSYTDTNGDGLKVRYTPYGDSPSYPSVTVVKSLVKNPYKPSISYPYTLAAGKNVLVLKVSKYVSPGVYKITVPVKQTDSTTLPFVYTVKYVTKKVTINASPKLSTKATSLSAPSWKAGKTAKLTITAPEYQRGALVTLYVKKKGAKKYVKHTSGKLKVKFTRSKVLLKGKNLRVGDKIYFKIAKAKYAPAYKTKVVPIKKV</sequence>
<protein>
    <submittedName>
        <fullName evidence="2">Uncharacterized protein</fullName>
    </submittedName>
</protein>
<evidence type="ECO:0000313" key="3">
    <source>
        <dbReference type="Proteomes" id="UP000642107"/>
    </source>
</evidence>
<reference evidence="2 3" key="1">
    <citation type="submission" date="2020-09" db="EMBL/GenBank/DDBJ databases">
        <title>Flavimobilis rhizosphaerae sp. nov., isolated from rhizosphere soil of Spartina alterniflora.</title>
        <authorList>
            <person name="Hanqin C."/>
        </authorList>
    </citation>
    <scope>NUCLEOTIDE SEQUENCE [LARGE SCALE GENOMIC DNA]</scope>
    <source>
        <strain evidence="2 3">GY 10621</strain>
    </source>
</reference>
<dbReference type="Proteomes" id="UP000642107">
    <property type="component" value="Unassembled WGS sequence"/>
</dbReference>
<feature type="chain" id="PRO_5045282650" evidence="1">
    <location>
        <begin position="32"/>
        <end position="282"/>
    </location>
</feature>
<dbReference type="EMBL" id="JACZDF010000006">
    <property type="protein sequence ID" value="MBD9699973.1"/>
    <property type="molecule type" value="Genomic_DNA"/>
</dbReference>
<proteinExistence type="predicted"/>
<gene>
    <name evidence="2" type="ORF">IGS67_10790</name>
</gene>